<feature type="transmembrane region" description="Helical" evidence="6">
    <location>
        <begin position="87"/>
        <end position="112"/>
    </location>
</feature>
<dbReference type="InterPro" id="IPR051679">
    <property type="entry name" value="DASS-Related_Transporters"/>
</dbReference>
<dbReference type="Pfam" id="PF03606">
    <property type="entry name" value="DcuC"/>
    <property type="match status" value="1"/>
</dbReference>
<keyword evidence="2" id="KW-1003">Cell membrane</keyword>
<name>M1YW10_9FIRM</name>
<organism evidence="7 8">
    <name type="scientific">[Clostridium] ultunense Esp</name>
    <dbReference type="NCBI Taxonomy" id="1288971"/>
    <lineage>
        <taxon>Bacteria</taxon>
        <taxon>Bacillati</taxon>
        <taxon>Bacillota</taxon>
        <taxon>Tissierellia</taxon>
        <taxon>Tissierellales</taxon>
        <taxon>Tepidimicrobiaceae</taxon>
        <taxon>Schnuerera</taxon>
    </lineage>
</organism>
<reference evidence="7 8" key="1">
    <citation type="submission" date="2016-11" db="EMBL/GenBank/DDBJ databases">
        <authorList>
            <person name="Manzoor S."/>
        </authorList>
    </citation>
    <scope>NUCLEOTIDE SEQUENCE [LARGE SCALE GENOMIC DNA]</scope>
    <source>
        <strain evidence="7">Clostridium ultunense strain Esp</strain>
    </source>
</reference>
<keyword evidence="4 6" id="KW-1133">Transmembrane helix</keyword>
<evidence type="ECO:0000256" key="4">
    <source>
        <dbReference type="ARBA" id="ARBA00022989"/>
    </source>
</evidence>
<feature type="transmembrane region" description="Helical" evidence="6">
    <location>
        <begin position="360"/>
        <end position="380"/>
    </location>
</feature>
<dbReference type="RefSeq" id="WP_005584600.1">
    <property type="nucleotide sequence ID" value="NZ_LT669839.1"/>
</dbReference>
<feature type="transmembrane region" description="Helical" evidence="6">
    <location>
        <begin position="124"/>
        <end position="140"/>
    </location>
</feature>
<feature type="transmembrane region" description="Helical" evidence="6">
    <location>
        <begin position="146"/>
        <end position="161"/>
    </location>
</feature>
<evidence type="ECO:0000256" key="6">
    <source>
        <dbReference type="SAM" id="Phobius"/>
    </source>
</evidence>
<keyword evidence="5 6" id="KW-0472">Membrane</keyword>
<evidence type="ECO:0000313" key="7">
    <source>
        <dbReference type="EMBL" id="SHD76587.1"/>
    </source>
</evidence>
<protein>
    <submittedName>
        <fullName evidence="7">Putative membrane protein</fullName>
    </submittedName>
</protein>
<feature type="transmembrane region" description="Helical" evidence="6">
    <location>
        <begin position="204"/>
        <end position="223"/>
    </location>
</feature>
<keyword evidence="3 6" id="KW-0812">Transmembrane</keyword>
<evidence type="ECO:0000256" key="1">
    <source>
        <dbReference type="ARBA" id="ARBA00004651"/>
    </source>
</evidence>
<comment type="subcellular location">
    <subcellularLocation>
        <location evidence="1">Cell membrane</location>
        <topology evidence="1">Multi-pass membrane protein</topology>
    </subcellularLocation>
</comment>
<proteinExistence type="predicted"/>
<feature type="transmembrane region" description="Helical" evidence="6">
    <location>
        <begin position="286"/>
        <end position="303"/>
    </location>
</feature>
<dbReference type="AlphaFoldDB" id="M1YW10"/>
<feature type="transmembrane region" description="Helical" evidence="6">
    <location>
        <begin position="450"/>
        <end position="470"/>
    </location>
</feature>
<sequence length="473" mass="51313">MTNQDNQIKEKKRFKVPHTFVIIFYIIILATILTYLVPAGIYDRVEDPNTGRTIVDVDSFKYVERTPVNPWGMVKAIPKGMVDAASIIFFIFILGGAFEMVQSTGAIDAIVVKFINKLKNKEKLVIPLLMFLFSVLGFTIGASEEMIAFVPITIMIARGFGFDNIVGVAIASTGAAIGFAGGMLNPFTTGVAQGIAQLPLYSGAVFRTVGYVIFYIIAVWYVMRYASKIKADPNKSVLHGVKTGDEVGESDELKEIELTNRHKGVLVVFLIGLIIMIYGVMEYGWYINEISAIFLAIGIVSIFVGGKGTDDAAISFIKGAKDITMGALVVGLARTILIVMQEGQIMDSIIYSMAGMLEALPRQITAVGMFIINSVINFFIPSGSGQASTVMPIMTPLADVLGITRQTAALTVTYGDAFSNQIIPTSGALLGVLAVGKVPYDRWLKYNWKLVLYWTIAGSILVAIASTINLGPF</sequence>
<feature type="transmembrane region" description="Helical" evidence="6">
    <location>
        <begin position="20"/>
        <end position="42"/>
    </location>
</feature>
<dbReference type="EMBL" id="LT669839">
    <property type="protein sequence ID" value="SHD76587.1"/>
    <property type="molecule type" value="Genomic_DNA"/>
</dbReference>
<accession>M1YW10</accession>
<dbReference type="OrthoDB" id="255482at2"/>
<dbReference type="PANTHER" id="PTHR43652">
    <property type="entry name" value="BASIC AMINO ACID ANTIPORTER YFCC-RELATED"/>
    <property type="match status" value="1"/>
</dbReference>
<feature type="transmembrane region" description="Helical" evidence="6">
    <location>
        <begin position="323"/>
        <end position="340"/>
    </location>
</feature>
<gene>
    <name evidence="7" type="ORF">CUESP1_1214</name>
</gene>
<keyword evidence="8" id="KW-1185">Reference proteome</keyword>
<feature type="transmembrane region" description="Helical" evidence="6">
    <location>
        <begin position="264"/>
        <end position="280"/>
    </location>
</feature>
<dbReference type="GO" id="GO:0005886">
    <property type="term" value="C:plasma membrane"/>
    <property type="evidence" value="ECO:0007669"/>
    <property type="project" value="UniProtKB-SubCell"/>
</dbReference>
<dbReference type="InterPro" id="IPR018385">
    <property type="entry name" value="C4_dicarb_anaerob_car-like"/>
</dbReference>
<dbReference type="HOGENOM" id="CLU_035307_0_1_9"/>
<evidence type="ECO:0000256" key="5">
    <source>
        <dbReference type="ARBA" id="ARBA00023136"/>
    </source>
</evidence>
<evidence type="ECO:0000313" key="8">
    <source>
        <dbReference type="Proteomes" id="UP000245423"/>
    </source>
</evidence>
<evidence type="ECO:0000256" key="3">
    <source>
        <dbReference type="ARBA" id="ARBA00022692"/>
    </source>
</evidence>
<dbReference type="Proteomes" id="UP000245423">
    <property type="component" value="Chromosome 1"/>
</dbReference>
<dbReference type="PANTHER" id="PTHR43652:SF2">
    <property type="entry name" value="BASIC AMINO ACID ANTIPORTER YFCC-RELATED"/>
    <property type="match status" value="1"/>
</dbReference>
<evidence type="ECO:0000256" key="2">
    <source>
        <dbReference type="ARBA" id="ARBA00022475"/>
    </source>
</evidence>